<dbReference type="Pfam" id="PF00999">
    <property type="entry name" value="Na_H_Exchanger"/>
    <property type="match status" value="1"/>
</dbReference>
<keyword evidence="10 12" id="KW-0472">Membrane</keyword>
<feature type="transmembrane region" description="Helical" evidence="12">
    <location>
        <begin position="182"/>
        <end position="203"/>
    </location>
</feature>
<evidence type="ECO:0000256" key="11">
    <source>
        <dbReference type="ARBA" id="ARBA00023201"/>
    </source>
</evidence>
<dbReference type="PANTHER" id="PTHR10110">
    <property type="entry name" value="SODIUM/HYDROGEN EXCHANGER"/>
    <property type="match status" value="1"/>
</dbReference>
<organism evidence="14">
    <name type="scientific">Klebsiella pneumoniae</name>
    <dbReference type="NCBI Taxonomy" id="573"/>
    <lineage>
        <taxon>Bacteria</taxon>
        <taxon>Pseudomonadati</taxon>
        <taxon>Pseudomonadota</taxon>
        <taxon>Gammaproteobacteria</taxon>
        <taxon>Enterobacterales</taxon>
        <taxon>Enterobacteriaceae</taxon>
        <taxon>Klebsiella/Raoultella group</taxon>
        <taxon>Klebsiella</taxon>
        <taxon>Klebsiella pneumoniae complex</taxon>
    </lineage>
</organism>
<evidence type="ECO:0000313" key="14">
    <source>
        <dbReference type="EMBL" id="VGM56376.1"/>
    </source>
</evidence>
<evidence type="ECO:0000256" key="4">
    <source>
        <dbReference type="ARBA" id="ARBA00022475"/>
    </source>
</evidence>
<dbReference type="AlphaFoldDB" id="A0A486W213"/>
<dbReference type="NCBIfam" id="TIGR00831">
    <property type="entry name" value="a_cpa1"/>
    <property type="match status" value="1"/>
</dbReference>
<feature type="transmembrane region" description="Helical" evidence="12">
    <location>
        <begin position="358"/>
        <end position="382"/>
    </location>
</feature>
<proteinExistence type="inferred from homology"/>
<comment type="caution">
    <text evidence="12">Lacks conserved residue(s) required for the propagation of feature annotation.</text>
</comment>
<dbReference type="InterPro" id="IPR006153">
    <property type="entry name" value="Cation/H_exchanger_TM"/>
</dbReference>
<evidence type="ECO:0000259" key="13">
    <source>
        <dbReference type="Pfam" id="PF00999"/>
    </source>
</evidence>
<feature type="transmembrane region" description="Helical" evidence="12">
    <location>
        <begin position="31"/>
        <end position="49"/>
    </location>
</feature>
<dbReference type="GO" id="GO:0005886">
    <property type="term" value="C:plasma membrane"/>
    <property type="evidence" value="ECO:0007669"/>
    <property type="project" value="UniProtKB-SubCell"/>
</dbReference>
<sequence>MDTFTIVMAMLIAVMLSGILVRVFPIPIPVPFIQIGLGFLIAAIFQRGVLIEPEIFFLLFLPPLLFLDGWRVSKLAVVREASSIFQLAIGLVFLTVIGVGYLIHWMIPSIPLPVAFAIAAIVSPTDPVAVGAISNRVPIPRKMMAILEGESLLNDASGLVAFRFAVAAAVTGSFSLSQATLSFLWLSLAGITIGAGLTAILMYGNGIIRRKFGVAPGNDVLLSLIVPFLVYSVAEYMQVSGILAAVAAGICMSYVEMSGRLQATTRVERQAVWTMVRFTLNGMMFVLLGEQLPVLLKGLKLAADESGGRELYWLPIYGALICLGLVLTRLLWVVVSLKLGEFFARRRGKQRTKISKRIMLAISVAGVRGAVTLAGVMTLPLAMSDGSPFPARELAICLAAIVLLFSLVIASVGLPLLLKKEHHPANDQVLRERTIVQDAILNAALKSIATTCQELAAEHPDDITLYTNMADRLSISLLRQSGKDEQEKSSEALAREQEISRNMRLKAVVASRQAVYHLAKQHRISDTLAREQVLWLDMEEARILGGHLD</sequence>
<keyword evidence="11 12" id="KW-0739">Sodium transport</keyword>
<comment type="function">
    <text evidence="12">Na(+)/H(+) antiporter that extrudes sodium in exchange for external protons.</text>
</comment>
<dbReference type="InterPro" id="IPR018422">
    <property type="entry name" value="Cation/H_exchanger_CPA1"/>
</dbReference>
<keyword evidence="6 12" id="KW-0812">Transmembrane</keyword>
<comment type="subcellular location">
    <subcellularLocation>
        <location evidence="12">Cell inner membrane</location>
        <topology evidence="12">Multi-pass membrane protein</topology>
    </subcellularLocation>
    <subcellularLocation>
        <location evidence="1">Cell membrane</location>
        <topology evidence="1">Multi-pass membrane protein</topology>
    </subcellularLocation>
</comment>
<feature type="transmembrane region" description="Helical" evidence="12">
    <location>
        <begin position="6"/>
        <end position="24"/>
    </location>
</feature>
<keyword evidence="2 12" id="KW-0813">Transport</keyword>
<keyword evidence="7 12" id="KW-1133">Transmembrane helix</keyword>
<evidence type="ECO:0000256" key="3">
    <source>
        <dbReference type="ARBA" id="ARBA00022449"/>
    </source>
</evidence>
<keyword evidence="4" id="KW-1003">Cell membrane</keyword>
<gene>
    <name evidence="14" type="primary">nhaK_3</name>
    <name evidence="14" type="ORF">SAMEA4873563_04817</name>
</gene>
<feature type="transmembrane region" description="Helical" evidence="12">
    <location>
        <begin position="278"/>
        <end position="296"/>
    </location>
</feature>
<evidence type="ECO:0000256" key="9">
    <source>
        <dbReference type="ARBA" id="ARBA00023065"/>
    </source>
</evidence>
<dbReference type="Gene3D" id="6.10.140.1330">
    <property type="match status" value="1"/>
</dbReference>
<feature type="transmembrane region" description="Helical" evidence="12">
    <location>
        <begin position="316"/>
        <end position="337"/>
    </location>
</feature>
<dbReference type="PANTHER" id="PTHR10110:SF86">
    <property type="entry name" value="SODIUM_HYDROGEN EXCHANGER 7"/>
    <property type="match status" value="1"/>
</dbReference>
<evidence type="ECO:0000256" key="6">
    <source>
        <dbReference type="ARBA" id="ARBA00022692"/>
    </source>
</evidence>
<feature type="transmembrane region" description="Helical" evidence="12">
    <location>
        <begin position="239"/>
        <end position="257"/>
    </location>
</feature>
<evidence type="ECO:0000256" key="8">
    <source>
        <dbReference type="ARBA" id="ARBA00023053"/>
    </source>
</evidence>
<evidence type="ECO:0000256" key="12">
    <source>
        <dbReference type="RuleBase" id="RU366002"/>
    </source>
</evidence>
<dbReference type="GO" id="GO:0015385">
    <property type="term" value="F:sodium:proton antiporter activity"/>
    <property type="evidence" value="ECO:0007669"/>
    <property type="project" value="InterPro"/>
</dbReference>
<feature type="transmembrane region" description="Helical" evidence="12">
    <location>
        <begin position="55"/>
        <end position="72"/>
    </location>
</feature>
<keyword evidence="8 12" id="KW-0915">Sodium</keyword>
<keyword evidence="9 12" id="KW-0406">Ion transport</keyword>
<evidence type="ECO:0000256" key="1">
    <source>
        <dbReference type="ARBA" id="ARBA00004651"/>
    </source>
</evidence>
<feature type="transmembrane region" description="Helical" evidence="12">
    <location>
        <begin position="394"/>
        <end position="418"/>
    </location>
</feature>
<name>A0A486W213_KLEPN</name>
<comment type="similarity">
    <text evidence="12">Belongs to the monovalent cation:proton antiporter 1 (CPA1) transporter (TC 2.A.36) family.</text>
</comment>
<feature type="transmembrane region" description="Helical" evidence="12">
    <location>
        <begin position="84"/>
        <end position="107"/>
    </location>
</feature>
<dbReference type="GO" id="GO:0098719">
    <property type="term" value="P:sodium ion import across plasma membrane"/>
    <property type="evidence" value="ECO:0007669"/>
    <property type="project" value="TreeGrafter"/>
</dbReference>
<feature type="transmembrane region" description="Helical" evidence="12">
    <location>
        <begin position="215"/>
        <end position="233"/>
    </location>
</feature>
<reference evidence="14" key="1">
    <citation type="submission" date="2019-03" db="EMBL/GenBank/DDBJ databases">
        <authorList>
            <consortium name="Pathogen Informatics"/>
        </authorList>
    </citation>
    <scope>NUCLEOTIDE SEQUENCE</scope>
    <source>
        <strain evidence="14">5012STDY7626362</strain>
    </source>
</reference>
<dbReference type="InterPro" id="IPR004705">
    <property type="entry name" value="Cation/H_exchanger_CPA1_bac"/>
</dbReference>
<dbReference type="GO" id="GO:0051453">
    <property type="term" value="P:regulation of intracellular pH"/>
    <property type="evidence" value="ECO:0007669"/>
    <property type="project" value="TreeGrafter"/>
</dbReference>
<dbReference type="GO" id="GO:0015386">
    <property type="term" value="F:potassium:proton antiporter activity"/>
    <property type="evidence" value="ECO:0007669"/>
    <property type="project" value="TreeGrafter"/>
</dbReference>
<keyword evidence="5 12" id="KW-0997">Cell inner membrane</keyword>
<protein>
    <submittedName>
        <fullName evidence="14">Na+/H+ antiporter</fullName>
    </submittedName>
</protein>
<dbReference type="EMBL" id="CAAHDH010000009">
    <property type="protein sequence ID" value="VGM56376.1"/>
    <property type="molecule type" value="Genomic_DNA"/>
</dbReference>
<evidence type="ECO:0000256" key="7">
    <source>
        <dbReference type="ARBA" id="ARBA00022989"/>
    </source>
</evidence>
<feature type="transmembrane region" description="Helical" evidence="12">
    <location>
        <begin position="113"/>
        <end position="135"/>
    </location>
</feature>
<keyword evidence="3 12" id="KW-0050">Antiport</keyword>
<evidence type="ECO:0000256" key="10">
    <source>
        <dbReference type="ARBA" id="ARBA00023136"/>
    </source>
</evidence>
<feature type="domain" description="Cation/H+ exchanger transmembrane" evidence="13">
    <location>
        <begin position="14"/>
        <end position="420"/>
    </location>
</feature>
<evidence type="ECO:0000256" key="5">
    <source>
        <dbReference type="ARBA" id="ARBA00022519"/>
    </source>
</evidence>
<feature type="transmembrane region" description="Helical" evidence="12">
    <location>
        <begin position="156"/>
        <end position="176"/>
    </location>
</feature>
<evidence type="ECO:0000256" key="2">
    <source>
        <dbReference type="ARBA" id="ARBA00022448"/>
    </source>
</evidence>
<accession>A0A486W213</accession>